<comment type="caution">
    <text evidence="2">The sequence shown here is derived from an EMBL/GenBank/DDBJ whole genome shotgun (WGS) entry which is preliminary data.</text>
</comment>
<evidence type="ECO:0000313" key="3">
    <source>
        <dbReference type="Proteomes" id="UP001516400"/>
    </source>
</evidence>
<name>A0ABD2P9P8_9CUCU</name>
<reference evidence="2 3" key="1">
    <citation type="journal article" date="2021" name="BMC Biol.">
        <title>Horizontally acquired antibacterial genes associated with adaptive radiation of ladybird beetles.</title>
        <authorList>
            <person name="Li H.S."/>
            <person name="Tang X.F."/>
            <person name="Huang Y.H."/>
            <person name="Xu Z.Y."/>
            <person name="Chen M.L."/>
            <person name="Du X.Y."/>
            <person name="Qiu B.Y."/>
            <person name="Chen P.T."/>
            <person name="Zhang W."/>
            <person name="Slipinski A."/>
            <person name="Escalona H.E."/>
            <person name="Waterhouse R.M."/>
            <person name="Zwick A."/>
            <person name="Pang H."/>
        </authorList>
    </citation>
    <scope>NUCLEOTIDE SEQUENCE [LARGE SCALE GENOMIC DNA]</scope>
    <source>
        <strain evidence="2">SYSU2018</strain>
    </source>
</reference>
<evidence type="ECO:0000313" key="2">
    <source>
        <dbReference type="EMBL" id="KAL3287653.1"/>
    </source>
</evidence>
<organism evidence="2 3">
    <name type="scientific">Cryptolaemus montrouzieri</name>
    <dbReference type="NCBI Taxonomy" id="559131"/>
    <lineage>
        <taxon>Eukaryota</taxon>
        <taxon>Metazoa</taxon>
        <taxon>Ecdysozoa</taxon>
        <taxon>Arthropoda</taxon>
        <taxon>Hexapoda</taxon>
        <taxon>Insecta</taxon>
        <taxon>Pterygota</taxon>
        <taxon>Neoptera</taxon>
        <taxon>Endopterygota</taxon>
        <taxon>Coleoptera</taxon>
        <taxon>Polyphaga</taxon>
        <taxon>Cucujiformia</taxon>
        <taxon>Coccinelloidea</taxon>
        <taxon>Coccinellidae</taxon>
        <taxon>Scymninae</taxon>
        <taxon>Scymnini</taxon>
        <taxon>Cryptolaemus</taxon>
    </lineage>
</organism>
<protein>
    <submittedName>
        <fullName evidence="2">Uncharacterized protein</fullName>
    </submittedName>
</protein>
<keyword evidence="3" id="KW-1185">Reference proteome</keyword>
<keyword evidence="1" id="KW-0812">Transmembrane</keyword>
<keyword evidence="1" id="KW-1133">Transmembrane helix</keyword>
<dbReference type="AlphaFoldDB" id="A0ABD2P9P8"/>
<dbReference type="Proteomes" id="UP001516400">
    <property type="component" value="Unassembled WGS sequence"/>
</dbReference>
<gene>
    <name evidence="2" type="ORF">HHI36_002120</name>
</gene>
<sequence>MLLGIVMANSIMSIGLLNAEQFIICLEGISDHSFGKPPNWEKLCKQIDVLSTLLYHGTKWLQVVIVLLMYFGSPYCAGEENRQDRRYVCGSVYPQWYPFEMDSKLIRIIICLVSGLSFILYLPLFALYPAVVYGSVAFTVLKIRHLRRMLKKITKKSSNESLVDDLWICIKYHSYLVE</sequence>
<feature type="transmembrane region" description="Helical" evidence="1">
    <location>
        <begin position="130"/>
        <end position="146"/>
    </location>
</feature>
<proteinExistence type="predicted"/>
<keyword evidence="1" id="KW-0472">Membrane</keyword>
<evidence type="ECO:0000256" key="1">
    <source>
        <dbReference type="SAM" id="Phobius"/>
    </source>
</evidence>
<accession>A0ABD2P9P8</accession>
<dbReference type="EMBL" id="JABFTP020000185">
    <property type="protein sequence ID" value="KAL3287653.1"/>
    <property type="molecule type" value="Genomic_DNA"/>
</dbReference>